<evidence type="ECO:0000313" key="4">
    <source>
        <dbReference type="Proteomes" id="UP001229081"/>
    </source>
</evidence>
<dbReference type="PANTHER" id="PTHR31956">
    <property type="entry name" value="NON-SPECIFIC PHOSPHOLIPASE C4-RELATED"/>
    <property type="match status" value="1"/>
</dbReference>
<evidence type="ECO:0000256" key="2">
    <source>
        <dbReference type="ARBA" id="ARBA00023026"/>
    </source>
</evidence>
<keyword evidence="1" id="KW-0378">Hydrolase</keyword>
<sequence length="293" mass="31846">MENKGAGDILGSVNAPYLNSLINTYGYANNYYALGHPSEPNYLRILLGTDLGIDYNPTANTVTAPNLVEKLDTTGISWAGYTPNMPYPGAIVSSGDYSVDQLPFPRLTYVYNNSPSYLAQHLLPLTQLGADLQNPLTAPRFAWICGSEETNMEGPVSSPTDIATWLGSQLTNHQYNIAAGDQYLQQNVSTIMNSPTWNSGSKDVIIITFDEDYNNLSTGNGNQGNHIPMVVIPNQGAVTSGGMLSGHFVTDSYYNHYSLMSTIEYALSPTAGTPLITLTNNDLYATPMNDFWS</sequence>
<evidence type="ECO:0000256" key="1">
    <source>
        <dbReference type="ARBA" id="ARBA00022801"/>
    </source>
</evidence>
<evidence type="ECO:0000313" key="3">
    <source>
        <dbReference type="EMBL" id="MDP7734258.1"/>
    </source>
</evidence>
<dbReference type="Proteomes" id="UP001229081">
    <property type="component" value="Unassembled WGS sequence"/>
</dbReference>
<dbReference type="GO" id="GO:0009395">
    <property type="term" value="P:phospholipid catabolic process"/>
    <property type="evidence" value="ECO:0007669"/>
    <property type="project" value="TreeGrafter"/>
</dbReference>
<dbReference type="GO" id="GO:0016788">
    <property type="term" value="F:hydrolase activity, acting on ester bonds"/>
    <property type="evidence" value="ECO:0007669"/>
    <property type="project" value="InterPro"/>
</dbReference>
<dbReference type="InterPro" id="IPR017850">
    <property type="entry name" value="Alkaline_phosphatase_core_sf"/>
</dbReference>
<dbReference type="Gene3D" id="3.40.720.10">
    <property type="entry name" value="Alkaline Phosphatase, subunit A"/>
    <property type="match status" value="1"/>
</dbReference>
<dbReference type="InterPro" id="IPR007312">
    <property type="entry name" value="Phosphoesterase"/>
</dbReference>
<organism evidence="3 4">
    <name type="scientific">Mycobacterium paragordonae</name>
    <dbReference type="NCBI Taxonomy" id="1389713"/>
    <lineage>
        <taxon>Bacteria</taxon>
        <taxon>Bacillati</taxon>
        <taxon>Actinomycetota</taxon>
        <taxon>Actinomycetes</taxon>
        <taxon>Mycobacteriales</taxon>
        <taxon>Mycobacteriaceae</taxon>
        <taxon>Mycobacterium</taxon>
    </lineage>
</organism>
<dbReference type="Pfam" id="PF04185">
    <property type="entry name" value="Phosphoesterase"/>
    <property type="match status" value="1"/>
</dbReference>
<gene>
    <name evidence="3" type="ORF">QXL92_05785</name>
</gene>
<proteinExistence type="predicted"/>
<accession>A0AAJ1S625</accession>
<name>A0AAJ1S625_9MYCO</name>
<keyword evidence="2" id="KW-0843">Virulence</keyword>
<dbReference type="EMBL" id="JAUFSA010000001">
    <property type="protein sequence ID" value="MDP7734258.1"/>
    <property type="molecule type" value="Genomic_DNA"/>
</dbReference>
<dbReference type="PANTHER" id="PTHR31956:SF8">
    <property type="entry name" value="ACID PHOSPHATASE PHOA (AFU_ORTHOLOGUE AFUA_1G03570)"/>
    <property type="match status" value="1"/>
</dbReference>
<reference evidence="3" key="1">
    <citation type="submission" date="2023-06" db="EMBL/GenBank/DDBJ databases">
        <title>Identification of two novel mycobacterium reveal diversities and complexities of Mycobacterium gordonae clade.</title>
        <authorList>
            <person name="Matsumoto Y."/>
            <person name="Nakamura S."/>
            <person name="Motooka D."/>
            <person name="Fukushima K."/>
        </authorList>
    </citation>
    <scope>NUCLEOTIDE SEQUENCE</scope>
    <source>
        <strain evidence="3">TY812</strain>
    </source>
</reference>
<dbReference type="AlphaFoldDB" id="A0AAJ1S625"/>
<comment type="caution">
    <text evidence="3">The sequence shown here is derived from an EMBL/GenBank/DDBJ whole genome shotgun (WGS) entry which is preliminary data.</text>
</comment>
<protein>
    <submittedName>
        <fullName evidence="3">Alkaline phosphatase family protein</fullName>
    </submittedName>
</protein>